<dbReference type="EMBL" id="JAWQEG010002319">
    <property type="protein sequence ID" value="KAK3872740.1"/>
    <property type="molecule type" value="Genomic_DNA"/>
</dbReference>
<sequence length="118" mass="13435">MPPRLSNPRVTTHHRDTQLHTTRSHSHAPPHLSRPGTCTQPYTPPTQPCFSRLIAIRPRRPRDATHASPSLPPLSPTRYTTRYPHQLSLMHATTYTPHILSPLLAYTHHGHDMLHGRC</sequence>
<reference evidence="2" key="1">
    <citation type="submission" date="2023-10" db="EMBL/GenBank/DDBJ databases">
        <title>Genome assemblies of two species of porcelain crab, Petrolisthes cinctipes and Petrolisthes manimaculis (Anomura: Porcellanidae).</title>
        <authorList>
            <person name="Angst P."/>
        </authorList>
    </citation>
    <scope>NUCLEOTIDE SEQUENCE</scope>
    <source>
        <strain evidence="2">PB745_01</strain>
        <tissue evidence="2">Gill</tissue>
    </source>
</reference>
<feature type="region of interest" description="Disordered" evidence="1">
    <location>
        <begin position="57"/>
        <end position="79"/>
    </location>
</feature>
<dbReference type="Proteomes" id="UP001286313">
    <property type="component" value="Unassembled WGS sequence"/>
</dbReference>
<name>A0AAE1KIP8_PETCI</name>
<feature type="region of interest" description="Disordered" evidence="1">
    <location>
        <begin position="1"/>
        <end position="44"/>
    </location>
</feature>
<keyword evidence="3" id="KW-1185">Reference proteome</keyword>
<evidence type="ECO:0000313" key="3">
    <source>
        <dbReference type="Proteomes" id="UP001286313"/>
    </source>
</evidence>
<gene>
    <name evidence="2" type="ORF">Pcinc_022196</name>
</gene>
<proteinExistence type="predicted"/>
<protein>
    <submittedName>
        <fullName evidence="2">Uncharacterized protein</fullName>
    </submittedName>
</protein>
<comment type="caution">
    <text evidence="2">The sequence shown here is derived from an EMBL/GenBank/DDBJ whole genome shotgun (WGS) entry which is preliminary data.</text>
</comment>
<dbReference type="AlphaFoldDB" id="A0AAE1KIP8"/>
<evidence type="ECO:0000256" key="1">
    <source>
        <dbReference type="SAM" id="MobiDB-lite"/>
    </source>
</evidence>
<accession>A0AAE1KIP8</accession>
<evidence type="ECO:0000313" key="2">
    <source>
        <dbReference type="EMBL" id="KAK3872740.1"/>
    </source>
</evidence>
<organism evidence="2 3">
    <name type="scientific">Petrolisthes cinctipes</name>
    <name type="common">Flat porcelain crab</name>
    <dbReference type="NCBI Taxonomy" id="88211"/>
    <lineage>
        <taxon>Eukaryota</taxon>
        <taxon>Metazoa</taxon>
        <taxon>Ecdysozoa</taxon>
        <taxon>Arthropoda</taxon>
        <taxon>Crustacea</taxon>
        <taxon>Multicrustacea</taxon>
        <taxon>Malacostraca</taxon>
        <taxon>Eumalacostraca</taxon>
        <taxon>Eucarida</taxon>
        <taxon>Decapoda</taxon>
        <taxon>Pleocyemata</taxon>
        <taxon>Anomura</taxon>
        <taxon>Galatheoidea</taxon>
        <taxon>Porcellanidae</taxon>
        <taxon>Petrolisthes</taxon>
    </lineage>
</organism>